<dbReference type="InterPro" id="IPR012132">
    <property type="entry name" value="GMC_OxRdtase"/>
</dbReference>
<evidence type="ECO:0000256" key="7">
    <source>
        <dbReference type="SAM" id="Phobius"/>
    </source>
</evidence>
<evidence type="ECO:0000256" key="4">
    <source>
        <dbReference type="ARBA" id="ARBA00022827"/>
    </source>
</evidence>
<organism evidence="9 10">
    <name type="scientific">Apis cerana cerana</name>
    <name type="common">Oriental honeybee</name>
    <dbReference type="NCBI Taxonomy" id="94128"/>
    <lineage>
        <taxon>Eukaryota</taxon>
        <taxon>Metazoa</taxon>
        <taxon>Ecdysozoa</taxon>
        <taxon>Arthropoda</taxon>
        <taxon>Hexapoda</taxon>
        <taxon>Insecta</taxon>
        <taxon>Pterygota</taxon>
        <taxon>Neoptera</taxon>
        <taxon>Endopterygota</taxon>
        <taxon>Hymenoptera</taxon>
        <taxon>Apocrita</taxon>
        <taxon>Aculeata</taxon>
        <taxon>Apoidea</taxon>
        <taxon>Anthophila</taxon>
        <taxon>Apidae</taxon>
        <taxon>Apis</taxon>
    </lineage>
</organism>
<evidence type="ECO:0000313" key="10">
    <source>
        <dbReference type="Proteomes" id="UP000242457"/>
    </source>
</evidence>
<feature type="binding site" evidence="5">
    <location>
        <position position="128"/>
    </location>
    <ligand>
        <name>FAD</name>
        <dbReference type="ChEBI" id="CHEBI:57692"/>
    </ligand>
</feature>
<dbReference type="EMBL" id="KZ288287">
    <property type="protein sequence ID" value="PBC29403.1"/>
    <property type="molecule type" value="Genomic_DNA"/>
</dbReference>
<dbReference type="GO" id="GO:0016614">
    <property type="term" value="F:oxidoreductase activity, acting on CH-OH group of donors"/>
    <property type="evidence" value="ECO:0007669"/>
    <property type="project" value="InterPro"/>
</dbReference>
<dbReference type="Gene3D" id="3.50.50.60">
    <property type="entry name" value="FAD/NAD(P)-binding domain"/>
    <property type="match status" value="2"/>
</dbReference>
<evidence type="ECO:0000256" key="6">
    <source>
        <dbReference type="RuleBase" id="RU003968"/>
    </source>
</evidence>
<comment type="cofactor">
    <cofactor evidence="1 5">
        <name>FAD</name>
        <dbReference type="ChEBI" id="CHEBI:57692"/>
    </cofactor>
</comment>
<dbReference type="InterPro" id="IPR000172">
    <property type="entry name" value="GMC_OxRdtase_N"/>
</dbReference>
<dbReference type="SUPFAM" id="SSF51905">
    <property type="entry name" value="FAD/NAD(P)-binding domain"/>
    <property type="match status" value="1"/>
</dbReference>
<keyword evidence="10" id="KW-1185">Reference proteome</keyword>
<protein>
    <submittedName>
        <fullName evidence="9">Glucose dehydrogenase [acceptor]</fullName>
    </submittedName>
</protein>
<dbReference type="InterPro" id="IPR036188">
    <property type="entry name" value="FAD/NAD-bd_sf"/>
</dbReference>
<keyword evidence="7" id="KW-0472">Membrane</keyword>
<dbReference type="STRING" id="94128.A0A2A3EC99"/>
<feature type="domain" description="Glucose-methanol-choline oxidoreductase N-terminal" evidence="8">
    <location>
        <begin position="122"/>
        <end position="145"/>
    </location>
</feature>
<evidence type="ECO:0000313" key="9">
    <source>
        <dbReference type="EMBL" id="PBC29403.1"/>
    </source>
</evidence>
<evidence type="ECO:0000256" key="1">
    <source>
        <dbReference type="ARBA" id="ARBA00001974"/>
    </source>
</evidence>
<dbReference type="PANTHER" id="PTHR11552:SF147">
    <property type="entry name" value="CHOLINE DEHYDROGENASE, MITOCHONDRIAL"/>
    <property type="match status" value="1"/>
</dbReference>
<accession>A0A2A3EC99</accession>
<dbReference type="Pfam" id="PF00732">
    <property type="entry name" value="GMC_oxred_N"/>
    <property type="match status" value="1"/>
</dbReference>
<dbReference type="PIRSF" id="PIRSF000137">
    <property type="entry name" value="Alcohol_oxidase"/>
    <property type="match status" value="1"/>
</dbReference>
<evidence type="ECO:0000256" key="5">
    <source>
        <dbReference type="PIRSR" id="PIRSR000137-2"/>
    </source>
</evidence>
<evidence type="ECO:0000259" key="8">
    <source>
        <dbReference type="PROSITE" id="PS00623"/>
    </source>
</evidence>
<evidence type="ECO:0000256" key="2">
    <source>
        <dbReference type="ARBA" id="ARBA00010790"/>
    </source>
</evidence>
<dbReference type="Gene3D" id="3.30.560.10">
    <property type="entry name" value="Glucose Oxidase, domain 3"/>
    <property type="match status" value="2"/>
</dbReference>
<name>A0A2A3EC99_APICC</name>
<dbReference type="Pfam" id="PF05199">
    <property type="entry name" value="GMC_oxred_C"/>
    <property type="match status" value="1"/>
</dbReference>
<comment type="similarity">
    <text evidence="2 6">Belongs to the GMC oxidoreductase family.</text>
</comment>
<dbReference type="PANTHER" id="PTHR11552">
    <property type="entry name" value="GLUCOSE-METHANOL-CHOLINE GMC OXIDOREDUCTASE"/>
    <property type="match status" value="1"/>
</dbReference>
<keyword evidence="4 5" id="KW-0274">FAD</keyword>
<dbReference type="OrthoDB" id="5428259at2759"/>
<dbReference type="InterPro" id="IPR007867">
    <property type="entry name" value="GMC_OxRtase_C"/>
</dbReference>
<dbReference type="AlphaFoldDB" id="A0A2A3EC99"/>
<feature type="binding site" evidence="5">
    <location>
        <position position="234"/>
    </location>
    <ligand>
        <name>FAD</name>
        <dbReference type="ChEBI" id="CHEBI:57692"/>
    </ligand>
</feature>
<gene>
    <name evidence="9" type="ORF">APICC_06006</name>
</gene>
<sequence length="588" mass="66575">MFMFLHFTITTLIVFIFSNYLNFVYLFDICKQWFFNDINDFQLYDFIIVGAGTAGITLTTRLAEHGYKILLLEAGGIAPPFLDIPLLAPLIQNSPYDWQYITIPQQNACKGLNNNQSKWPIGKLLGGTSRLNYMLYVRGHPLDYNDWIPDFIEPIKKKGGSMHISDLEWNTGLADIILKGLQELQQDIGNINNNLKNGFMKVQLSMENGKRWSTDKLLYESLKDKLTIITYAHVEKVLMESNRAVGVQFVALNKKFKAFAKESVILCAGAIGSPKILMLSGFGPKKHLEDLKINVINDLPVGQHLVDHVLTGIDLIMLNISIGLSMANILNPMSALNYFMFGKGPWTFTGVEVLGTFHSSFQKNKSSIPDLEIMVMPVGLSRDYGIVLKETMGISEKVYNEYFGPNLYENTITIAPVLLHPKSKGEIKLRSSNSFDPPLIDPKYLSNEDDIALLIDGLQFIKKLIETNAMKSIGASIYKKHFPGCENEIFDSTNYWKCYIQHLTLTSYHPAGTCRMGDVVDQTFKIYGTTNLYVIDASVFPFLPSGNINAAVIMTAERAFHIIQQNTKFRKNRTKCYKPYDYYHVPYD</sequence>
<keyword evidence="7" id="KW-1133">Transmembrane helix</keyword>
<dbReference type="PROSITE" id="PS00623">
    <property type="entry name" value="GMC_OXRED_1"/>
    <property type="match status" value="1"/>
</dbReference>
<reference evidence="9 10" key="1">
    <citation type="submission" date="2014-07" db="EMBL/GenBank/DDBJ databases">
        <title>Genomic and transcriptomic analysis on Apis cerana provide comprehensive insights into honey bee biology.</title>
        <authorList>
            <person name="Diao Q."/>
            <person name="Sun L."/>
            <person name="Zheng H."/>
            <person name="Zheng H."/>
            <person name="Xu S."/>
            <person name="Wang S."/>
            <person name="Zeng Z."/>
            <person name="Hu F."/>
            <person name="Su S."/>
            <person name="Wu J."/>
        </authorList>
    </citation>
    <scope>NUCLEOTIDE SEQUENCE [LARGE SCALE GENOMIC DNA]</scope>
    <source>
        <tissue evidence="9">Pupae without intestine</tissue>
    </source>
</reference>
<feature type="transmembrane region" description="Helical" evidence="7">
    <location>
        <begin position="7"/>
        <end position="27"/>
    </location>
</feature>
<evidence type="ECO:0000256" key="3">
    <source>
        <dbReference type="ARBA" id="ARBA00022630"/>
    </source>
</evidence>
<dbReference type="GO" id="GO:0050660">
    <property type="term" value="F:flavin adenine dinucleotide binding"/>
    <property type="evidence" value="ECO:0007669"/>
    <property type="project" value="InterPro"/>
</dbReference>
<dbReference type="SUPFAM" id="SSF54373">
    <property type="entry name" value="FAD-linked reductases, C-terminal domain"/>
    <property type="match status" value="1"/>
</dbReference>
<keyword evidence="7" id="KW-0812">Transmembrane</keyword>
<keyword evidence="3 6" id="KW-0285">Flavoprotein</keyword>
<proteinExistence type="inferred from homology"/>
<dbReference type="Proteomes" id="UP000242457">
    <property type="component" value="Unassembled WGS sequence"/>
</dbReference>